<dbReference type="PROSITE" id="PS50977">
    <property type="entry name" value="HTH_TETR_2"/>
    <property type="match status" value="1"/>
</dbReference>
<name>A0A402B866_9CHLR</name>
<gene>
    <name evidence="6" type="ORF">KDA_30870</name>
</gene>
<evidence type="ECO:0000256" key="1">
    <source>
        <dbReference type="ARBA" id="ARBA00023015"/>
    </source>
</evidence>
<keyword evidence="7" id="KW-1185">Reference proteome</keyword>
<dbReference type="PANTHER" id="PTHR30055:SF148">
    <property type="entry name" value="TETR-FAMILY TRANSCRIPTIONAL REGULATOR"/>
    <property type="match status" value="1"/>
</dbReference>
<evidence type="ECO:0000256" key="4">
    <source>
        <dbReference type="PROSITE-ProRule" id="PRU00335"/>
    </source>
</evidence>
<dbReference type="InterPro" id="IPR036271">
    <property type="entry name" value="Tet_transcr_reg_TetR-rel_C_sf"/>
</dbReference>
<dbReference type="Pfam" id="PF16859">
    <property type="entry name" value="TetR_C_11"/>
    <property type="match status" value="1"/>
</dbReference>
<dbReference type="Pfam" id="PF00440">
    <property type="entry name" value="TetR_N"/>
    <property type="match status" value="1"/>
</dbReference>
<dbReference type="SUPFAM" id="SSF46689">
    <property type="entry name" value="Homeodomain-like"/>
    <property type="match status" value="1"/>
</dbReference>
<evidence type="ECO:0000259" key="5">
    <source>
        <dbReference type="PROSITE" id="PS50977"/>
    </source>
</evidence>
<dbReference type="InterPro" id="IPR001647">
    <property type="entry name" value="HTH_TetR"/>
</dbReference>
<feature type="domain" description="HTH tetR-type" evidence="5">
    <location>
        <begin position="18"/>
        <end position="78"/>
    </location>
</feature>
<dbReference type="SUPFAM" id="SSF48498">
    <property type="entry name" value="Tetracyclin repressor-like, C-terminal domain"/>
    <property type="match status" value="1"/>
</dbReference>
<dbReference type="RefSeq" id="WP_161982157.1">
    <property type="nucleotide sequence ID" value="NZ_BIFT01000001.1"/>
</dbReference>
<dbReference type="Gene3D" id="1.10.10.60">
    <property type="entry name" value="Homeodomain-like"/>
    <property type="match status" value="1"/>
</dbReference>
<evidence type="ECO:0000256" key="3">
    <source>
        <dbReference type="ARBA" id="ARBA00023163"/>
    </source>
</evidence>
<dbReference type="PRINTS" id="PR00455">
    <property type="entry name" value="HTHTETR"/>
</dbReference>
<keyword evidence="2 4" id="KW-0238">DNA-binding</keyword>
<evidence type="ECO:0000256" key="2">
    <source>
        <dbReference type="ARBA" id="ARBA00023125"/>
    </source>
</evidence>
<dbReference type="Gene3D" id="1.10.357.10">
    <property type="entry name" value="Tetracycline Repressor, domain 2"/>
    <property type="match status" value="1"/>
</dbReference>
<accession>A0A402B866</accession>
<reference evidence="7" key="1">
    <citation type="submission" date="2018-12" db="EMBL/GenBank/DDBJ databases">
        <title>Tengunoibacter tsumagoiensis gen. nov., sp. nov., Dictyobacter kobayashii sp. nov., D. alpinus sp. nov., and D. joshuensis sp. nov. and description of Dictyobacteraceae fam. nov. within the order Ktedonobacterales isolated from Tengu-no-mugimeshi.</title>
        <authorList>
            <person name="Wang C.M."/>
            <person name="Zheng Y."/>
            <person name="Sakai Y."/>
            <person name="Toyoda A."/>
            <person name="Minakuchi Y."/>
            <person name="Abe K."/>
            <person name="Yokota A."/>
            <person name="Yabe S."/>
        </authorList>
    </citation>
    <scope>NUCLEOTIDE SEQUENCE [LARGE SCALE GENOMIC DNA]</scope>
    <source>
        <strain evidence="7">Uno16</strain>
    </source>
</reference>
<keyword evidence="1" id="KW-0805">Transcription regulation</keyword>
<dbReference type="InterPro" id="IPR050109">
    <property type="entry name" value="HTH-type_TetR-like_transc_reg"/>
</dbReference>
<dbReference type="GO" id="GO:0000976">
    <property type="term" value="F:transcription cis-regulatory region binding"/>
    <property type="evidence" value="ECO:0007669"/>
    <property type="project" value="TreeGrafter"/>
</dbReference>
<keyword evidence="3" id="KW-0804">Transcription</keyword>
<proteinExistence type="predicted"/>
<dbReference type="AlphaFoldDB" id="A0A402B866"/>
<dbReference type="EMBL" id="BIFT01000001">
    <property type="protein sequence ID" value="GCE27603.1"/>
    <property type="molecule type" value="Genomic_DNA"/>
</dbReference>
<feature type="DNA-binding region" description="H-T-H motif" evidence="4">
    <location>
        <begin position="41"/>
        <end position="60"/>
    </location>
</feature>
<comment type="caution">
    <text evidence="6">The sequence shown here is derived from an EMBL/GenBank/DDBJ whole genome shotgun (WGS) entry which is preliminary data.</text>
</comment>
<sequence>MTTKEELGASKGGRPRSVQSQQAILDATLTLLATEGFEAMSIEAIAARAGVGKKTIYRWWSSKEALVIDAIKNVQQTKNPVIDTGSLRNDLIALFRNTFQTWSNPDARRLLLELIGLMATYPDVFQAYYDQVFASRLQQALQVIERAQAQGEVRQDLDATEIMSLLAGPIWSHLLFNANKTLSPLAQPERLIDAILQGIAGQNTREEGGGVDAPLRNT</sequence>
<evidence type="ECO:0000313" key="7">
    <source>
        <dbReference type="Proteomes" id="UP000287171"/>
    </source>
</evidence>
<evidence type="ECO:0000313" key="6">
    <source>
        <dbReference type="EMBL" id="GCE27603.1"/>
    </source>
</evidence>
<organism evidence="6 7">
    <name type="scientific">Dictyobacter alpinus</name>
    <dbReference type="NCBI Taxonomy" id="2014873"/>
    <lineage>
        <taxon>Bacteria</taxon>
        <taxon>Bacillati</taxon>
        <taxon>Chloroflexota</taxon>
        <taxon>Ktedonobacteria</taxon>
        <taxon>Ktedonobacterales</taxon>
        <taxon>Dictyobacteraceae</taxon>
        <taxon>Dictyobacter</taxon>
    </lineage>
</organism>
<dbReference type="InterPro" id="IPR009057">
    <property type="entry name" value="Homeodomain-like_sf"/>
</dbReference>
<dbReference type="GO" id="GO:0003700">
    <property type="term" value="F:DNA-binding transcription factor activity"/>
    <property type="evidence" value="ECO:0007669"/>
    <property type="project" value="TreeGrafter"/>
</dbReference>
<protein>
    <submittedName>
        <fullName evidence="6">TetR family transcriptional regulator</fullName>
    </submittedName>
</protein>
<dbReference type="InterPro" id="IPR011075">
    <property type="entry name" value="TetR_C"/>
</dbReference>
<dbReference type="Proteomes" id="UP000287171">
    <property type="component" value="Unassembled WGS sequence"/>
</dbReference>
<dbReference type="PANTHER" id="PTHR30055">
    <property type="entry name" value="HTH-TYPE TRANSCRIPTIONAL REGULATOR RUTR"/>
    <property type="match status" value="1"/>
</dbReference>